<dbReference type="SMART" id="SM00191">
    <property type="entry name" value="Int_alpha"/>
    <property type="match status" value="1"/>
</dbReference>
<organism evidence="3">
    <name type="scientific">Sipha flava</name>
    <name type="common">yellow sugarcane aphid</name>
    <dbReference type="NCBI Taxonomy" id="143950"/>
    <lineage>
        <taxon>Eukaryota</taxon>
        <taxon>Metazoa</taxon>
        <taxon>Ecdysozoa</taxon>
        <taxon>Arthropoda</taxon>
        <taxon>Hexapoda</taxon>
        <taxon>Insecta</taxon>
        <taxon>Pterygota</taxon>
        <taxon>Neoptera</taxon>
        <taxon>Paraneoptera</taxon>
        <taxon>Hemiptera</taxon>
        <taxon>Sternorrhyncha</taxon>
        <taxon>Aphidomorpha</taxon>
        <taxon>Aphidoidea</taxon>
        <taxon>Aphididae</taxon>
        <taxon>Sipha</taxon>
    </lineage>
</organism>
<dbReference type="GO" id="GO:0009897">
    <property type="term" value="C:external side of plasma membrane"/>
    <property type="evidence" value="ECO:0007669"/>
    <property type="project" value="TreeGrafter"/>
</dbReference>
<dbReference type="PANTHER" id="PTHR23220">
    <property type="entry name" value="INTEGRIN ALPHA"/>
    <property type="match status" value="1"/>
</dbReference>
<dbReference type="GO" id="GO:0033627">
    <property type="term" value="P:cell adhesion mediated by integrin"/>
    <property type="evidence" value="ECO:0007669"/>
    <property type="project" value="TreeGrafter"/>
</dbReference>
<dbReference type="AlphaFoldDB" id="A0A2S2QIP6"/>
<sequence length="118" mass="13319">MLERPCSAWLWLLLLLVFDVVFRVDCFNLDMRWPIVKRGELDSYFGYSVAGHQSLDENGAVNQSWILVGAPLGQNLQPGTKRSGALWKCPLTSLYSDCEQVVTDGKRRVNNGPYDPSK</sequence>
<accession>A0A2S2QIP6</accession>
<dbReference type="GO" id="GO:0007229">
    <property type="term" value="P:integrin-mediated signaling pathway"/>
    <property type="evidence" value="ECO:0007669"/>
    <property type="project" value="UniProtKB-KW"/>
</dbReference>
<dbReference type="SUPFAM" id="SSF69318">
    <property type="entry name" value="Integrin alpha N-terminal domain"/>
    <property type="match status" value="1"/>
</dbReference>
<evidence type="ECO:0000256" key="1">
    <source>
        <dbReference type="PROSITE-ProRule" id="PRU00803"/>
    </source>
</evidence>
<evidence type="ECO:0000256" key="2">
    <source>
        <dbReference type="SAM" id="SignalP"/>
    </source>
</evidence>
<evidence type="ECO:0000313" key="3">
    <source>
        <dbReference type="EMBL" id="MBY77616.1"/>
    </source>
</evidence>
<dbReference type="GO" id="GO:0098609">
    <property type="term" value="P:cell-cell adhesion"/>
    <property type="evidence" value="ECO:0007669"/>
    <property type="project" value="TreeGrafter"/>
</dbReference>
<feature type="signal peptide" evidence="2">
    <location>
        <begin position="1"/>
        <end position="26"/>
    </location>
</feature>
<dbReference type="InterPro" id="IPR013519">
    <property type="entry name" value="Int_alpha_beta-p"/>
</dbReference>
<feature type="chain" id="PRO_5015441490" evidence="2">
    <location>
        <begin position="27"/>
        <end position="118"/>
    </location>
</feature>
<dbReference type="GO" id="GO:0007160">
    <property type="term" value="P:cell-matrix adhesion"/>
    <property type="evidence" value="ECO:0007669"/>
    <property type="project" value="TreeGrafter"/>
</dbReference>
<dbReference type="GO" id="GO:0005178">
    <property type="term" value="F:integrin binding"/>
    <property type="evidence" value="ECO:0007669"/>
    <property type="project" value="TreeGrafter"/>
</dbReference>
<dbReference type="Gene3D" id="2.130.10.130">
    <property type="entry name" value="Integrin alpha, N-terminal"/>
    <property type="match status" value="1"/>
</dbReference>
<keyword evidence="2" id="KW-0732">Signal</keyword>
<dbReference type="InterPro" id="IPR028994">
    <property type="entry name" value="Integrin_alpha_N"/>
</dbReference>
<protein>
    <submittedName>
        <fullName evidence="3">Integrin alpha-PS1</fullName>
    </submittedName>
</protein>
<name>A0A2S2QIP6_9HEMI</name>
<gene>
    <name evidence="3" type="primary">mew_3</name>
    <name evidence="3" type="ORF">g.175603</name>
</gene>
<dbReference type="EMBL" id="GGMS01008413">
    <property type="protein sequence ID" value="MBY77616.1"/>
    <property type="molecule type" value="Transcribed_RNA"/>
</dbReference>
<feature type="repeat" description="FG-GAP" evidence="1">
    <location>
        <begin position="32"/>
        <end position="98"/>
    </location>
</feature>
<dbReference type="OrthoDB" id="5317514at2759"/>
<dbReference type="PANTHER" id="PTHR23220:SF122">
    <property type="entry name" value="INTEGRIN ALPHA-PS1"/>
    <property type="match status" value="1"/>
</dbReference>
<dbReference type="GO" id="GO:0008305">
    <property type="term" value="C:integrin complex"/>
    <property type="evidence" value="ECO:0007669"/>
    <property type="project" value="TreeGrafter"/>
</dbReference>
<reference evidence="3" key="1">
    <citation type="submission" date="2018-04" db="EMBL/GenBank/DDBJ databases">
        <title>Transcriptome assembly of Sipha flava.</title>
        <authorList>
            <person name="Scully E.D."/>
            <person name="Geib S.M."/>
            <person name="Palmer N.A."/>
            <person name="Koch K."/>
            <person name="Bradshaw J."/>
            <person name="Heng-Moss T."/>
            <person name="Sarath G."/>
        </authorList>
    </citation>
    <scope>NUCLEOTIDE SEQUENCE</scope>
</reference>
<dbReference type="PROSITE" id="PS51470">
    <property type="entry name" value="FG_GAP"/>
    <property type="match status" value="1"/>
</dbReference>
<keyword evidence="3" id="KW-0401">Integrin</keyword>
<proteinExistence type="predicted"/>